<feature type="domain" description="Cation efflux protein cytoplasmic" evidence="7">
    <location>
        <begin position="369"/>
        <end position="440"/>
    </location>
</feature>
<dbReference type="EMBL" id="CAKLBY020000065">
    <property type="protein sequence ID" value="CAK7922314.1"/>
    <property type="molecule type" value="Genomic_DNA"/>
</dbReference>
<dbReference type="GO" id="GO:0008324">
    <property type="term" value="F:monoatomic cation transmembrane transporter activity"/>
    <property type="evidence" value="ECO:0007669"/>
    <property type="project" value="InterPro"/>
</dbReference>
<evidence type="ECO:0000259" key="6">
    <source>
        <dbReference type="Pfam" id="PF01545"/>
    </source>
</evidence>
<keyword evidence="3" id="KW-0812">Transmembrane</keyword>
<sequence length="462" mass="50248">MNPYARDLEEKLCSRRTLYQSGSRSSQRRAFIRLYATDPLRKDISDNCRWFLPSVSRELHSLRRPATPTSFLLPKLQQGSATVRWHGHSHGCLLDQEESEEQRALRQQVSAEDMKAADRITWVGVWLNVALSGLKGAAGVAFHSSGLLADATHSIGDLVSDFVTLVSLKYCARPPDVLQPYGYGKYETIGALSVSLLLVGGSLGIMAHSLDSLLMLLEPVSASVTVTNTTQVVELIEHMKVETMDGVKSLAKSGHTHAHGLDLHPAALGIAALSVVAKEALFRTTFSIGHRVHSSVLIANAWHHRSDAVTSVVALSGIGLSLAGFPLFDPLAGIAVGTIILKMGAEMGWNRMKELCDAKLPDPITQRLEEAVDDVIKASGNEIVGVRKLRSRKVGRHVYVDLTLLVDDGSTVAQAVEWKRKVKHAIVQKVPQVKDIVVEVATTTTHSATSTGDMDISRQSRV</sequence>
<dbReference type="GO" id="GO:0016020">
    <property type="term" value="C:membrane"/>
    <property type="evidence" value="ECO:0007669"/>
    <property type="project" value="UniProtKB-SubCell"/>
</dbReference>
<accession>A0AAV1TJG0</accession>
<evidence type="ECO:0000313" key="8">
    <source>
        <dbReference type="EMBL" id="CAK7922314.1"/>
    </source>
</evidence>
<evidence type="ECO:0000259" key="7">
    <source>
        <dbReference type="Pfam" id="PF16916"/>
    </source>
</evidence>
<evidence type="ECO:0000256" key="1">
    <source>
        <dbReference type="ARBA" id="ARBA00004141"/>
    </source>
</evidence>
<gene>
    <name evidence="8" type="ORF">PM001_LOCUS7565</name>
</gene>
<name>A0AAV1TJG0_9STRA</name>
<protein>
    <recommendedName>
        <fullName evidence="10">Cation efflux protein cytoplasmic domain-containing protein</fullName>
    </recommendedName>
</protein>
<dbReference type="InterPro" id="IPR036837">
    <property type="entry name" value="Cation_efflux_CTD_sf"/>
</dbReference>
<dbReference type="PANTHER" id="PTHR43840:SF15">
    <property type="entry name" value="MITOCHONDRIAL METAL TRANSPORTER 1-RELATED"/>
    <property type="match status" value="1"/>
</dbReference>
<dbReference type="SUPFAM" id="SSF161111">
    <property type="entry name" value="Cation efflux protein transmembrane domain-like"/>
    <property type="match status" value="1"/>
</dbReference>
<dbReference type="Proteomes" id="UP001162060">
    <property type="component" value="Unassembled WGS sequence"/>
</dbReference>
<evidence type="ECO:0008006" key="10">
    <source>
        <dbReference type="Google" id="ProtNLM"/>
    </source>
</evidence>
<evidence type="ECO:0000256" key="5">
    <source>
        <dbReference type="ARBA" id="ARBA00023136"/>
    </source>
</evidence>
<evidence type="ECO:0000256" key="4">
    <source>
        <dbReference type="ARBA" id="ARBA00022989"/>
    </source>
</evidence>
<evidence type="ECO:0000256" key="2">
    <source>
        <dbReference type="ARBA" id="ARBA00022448"/>
    </source>
</evidence>
<dbReference type="Gene3D" id="1.20.1510.10">
    <property type="entry name" value="Cation efflux protein transmembrane domain"/>
    <property type="match status" value="1"/>
</dbReference>
<dbReference type="InterPro" id="IPR058533">
    <property type="entry name" value="Cation_efflux_TM"/>
</dbReference>
<proteinExistence type="predicted"/>
<feature type="domain" description="Cation efflux protein transmembrane" evidence="6">
    <location>
        <begin position="122"/>
        <end position="217"/>
    </location>
</feature>
<dbReference type="InterPro" id="IPR002524">
    <property type="entry name" value="Cation_efflux"/>
</dbReference>
<dbReference type="Pfam" id="PF01545">
    <property type="entry name" value="Cation_efflux"/>
    <property type="match status" value="2"/>
</dbReference>
<keyword evidence="5" id="KW-0472">Membrane</keyword>
<comment type="subcellular location">
    <subcellularLocation>
        <location evidence="1">Membrane</location>
        <topology evidence="1">Multi-pass membrane protein</topology>
    </subcellularLocation>
</comment>
<dbReference type="InterPro" id="IPR027469">
    <property type="entry name" value="Cation_efflux_TMD_sf"/>
</dbReference>
<feature type="domain" description="Cation efflux protein transmembrane" evidence="6">
    <location>
        <begin position="256"/>
        <end position="356"/>
    </location>
</feature>
<dbReference type="Pfam" id="PF16916">
    <property type="entry name" value="ZT_dimer"/>
    <property type="match status" value="1"/>
</dbReference>
<evidence type="ECO:0000256" key="3">
    <source>
        <dbReference type="ARBA" id="ARBA00022692"/>
    </source>
</evidence>
<dbReference type="NCBIfam" id="TIGR01297">
    <property type="entry name" value="CDF"/>
    <property type="match status" value="1"/>
</dbReference>
<evidence type="ECO:0000313" key="9">
    <source>
        <dbReference type="Proteomes" id="UP001162060"/>
    </source>
</evidence>
<reference evidence="8" key="1">
    <citation type="submission" date="2024-01" db="EMBL/GenBank/DDBJ databases">
        <authorList>
            <person name="Webb A."/>
        </authorList>
    </citation>
    <scope>NUCLEOTIDE SEQUENCE</scope>
    <source>
        <strain evidence="8">Pm1</strain>
    </source>
</reference>
<organism evidence="8 9">
    <name type="scientific">Peronospora matthiolae</name>
    <dbReference type="NCBI Taxonomy" id="2874970"/>
    <lineage>
        <taxon>Eukaryota</taxon>
        <taxon>Sar</taxon>
        <taxon>Stramenopiles</taxon>
        <taxon>Oomycota</taxon>
        <taxon>Peronosporomycetes</taxon>
        <taxon>Peronosporales</taxon>
        <taxon>Peronosporaceae</taxon>
        <taxon>Peronospora</taxon>
    </lineage>
</organism>
<dbReference type="FunFam" id="3.30.70.1350:FF:000010">
    <property type="entry name" value="Cation efflux family protein, putative"/>
    <property type="match status" value="1"/>
</dbReference>
<comment type="caution">
    <text evidence="8">The sequence shown here is derived from an EMBL/GenBank/DDBJ whole genome shotgun (WGS) entry which is preliminary data.</text>
</comment>
<dbReference type="Gene3D" id="3.30.70.1350">
    <property type="entry name" value="Cation efflux protein, cytoplasmic domain"/>
    <property type="match status" value="1"/>
</dbReference>
<dbReference type="InterPro" id="IPR027470">
    <property type="entry name" value="Cation_efflux_CTD"/>
</dbReference>
<dbReference type="SUPFAM" id="SSF160240">
    <property type="entry name" value="Cation efflux protein cytoplasmic domain-like"/>
    <property type="match status" value="1"/>
</dbReference>
<keyword evidence="2" id="KW-0813">Transport</keyword>
<dbReference type="AlphaFoldDB" id="A0AAV1TJG0"/>
<dbReference type="InterPro" id="IPR050291">
    <property type="entry name" value="CDF_Transporter"/>
</dbReference>
<dbReference type="PANTHER" id="PTHR43840">
    <property type="entry name" value="MITOCHONDRIAL METAL TRANSPORTER 1-RELATED"/>
    <property type="match status" value="1"/>
</dbReference>
<keyword evidence="4" id="KW-1133">Transmembrane helix</keyword>